<dbReference type="Gene3D" id="1.20.1270.280">
    <property type="match status" value="1"/>
</dbReference>
<dbReference type="Pfam" id="PF18199">
    <property type="entry name" value="Dynein_C"/>
    <property type="match status" value="1"/>
</dbReference>
<evidence type="ECO:0000256" key="7">
    <source>
        <dbReference type="ARBA" id="ARBA00022840"/>
    </source>
</evidence>
<dbReference type="InterPro" id="IPR013602">
    <property type="entry name" value="Dynein_heavy_linker"/>
</dbReference>
<feature type="domain" description="AAA+ ATPase" evidence="15">
    <location>
        <begin position="2966"/>
        <end position="3110"/>
    </location>
</feature>
<feature type="domain" description="AAA+ ATPase" evidence="15">
    <location>
        <begin position="2146"/>
        <end position="2280"/>
    </location>
</feature>
<dbReference type="InterPro" id="IPR043157">
    <property type="entry name" value="Dynein_AAA1S"/>
</dbReference>
<feature type="coiled-coil region" evidence="14">
    <location>
        <begin position="4156"/>
        <end position="4183"/>
    </location>
</feature>
<dbReference type="Pfam" id="PF22597">
    <property type="entry name" value="DYN_lid"/>
    <property type="match status" value="1"/>
</dbReference>
<dbReference type="Proteomes" id="UP000018208">
    <property type="component" value="Unassembled WGS sequence"/>
</dbReference>
<keyword evidence="4" id="KW-0493">Microtubule</keyword>
<dbReference type="FunFam" id="1.20.1270.280:FF:000018">
    <property type="entry name" value="Dynein heavy chain 4"/>
    <property type="match status" value="1"/>
</dbReference>
<dbReference type="Gene3D" id="1.10.8.1220">
    <property type="match status" value="1"/>
</dbReference>
<dbReference type="Gene3D" id="1.20.920.30">
    <property type="match status" value="1"/>
</dbReference>
<dbReference type="EMBL" id="KI545996">
    <property type="protein sequence ID" value="EST48250.1"/>
    <property type="molecule type" value="Genomic_DNA"/>
</dbReference>
<dbReference type="FunFam" id="1.10.8.710:FF:000001">
    <property type="entry name" value="Dynein axonemal heavy chain 2"/>
    <property type="match status" value="1"/>
</dbReference>
<evidence type="ECO:0000256" key="12">
    <source>
        <dbReference type="ARBA" id="ARBA00023212"/>
    </source>
</evidence>
<keyword evidence="3" id="KW-0963">Cytoplasm</keyword>
<dbReference type="InterPro" id="IPR004273">
    <property type="entry name" value="Dynein_heavy_D6_P-loop"/>
</dbReference>
<dbReference type="InterPro" id="IPR043160">
    <property type="entry name" value="Dynein_C_barrel"/>
</dbReference>
<evidence type="ECO:0000313" key="17">
    <source>
        <dbReference type="EMBL" id="KAH0571585.1"/>
    </source>
</evidence>
<gene>
    <name evidence="16" type="ORF">SS50377_11591</name>
    <name evidence="17" type="ORF">SS50377_25774</name>
</gene>
<dbReference type="InterPro" id="IPR041658">
    <property type="entry name" value="AAA_lid_11"/>
</dbReference>
<dbReference type="Pfam" id="PF08393">
    <property type="entry name" value="DHC_N2"/>
    <property type="match status" value="1"/>
</dbReference>
<evidence type="ECO:0000313" key="16">
    <source>
        <dbReference type="EMBL" id="EST48250.1"/>
    </source>
</evidence>
<dbReference type="Gene3D" id="1.10.8.710">
    <property type="match status" value="1"/>
</dbReference>
<dbReference type="GO" id="GO:0008569">
    <property type="term" value="F:minus-end-directed microtubule motor activity"/>
    <property type="evidence" value="ECO:0007669"/>
    <property type="project" value="InterPro"/>
</dbReference>
<dbReference type="PANTHER" id="PTHR45703:SF36">
    <property type="entry name" value="DYNEIN HEAVY CHAIN, CYTOPLASMIC"/>
    <property type="match status" value="1"/>
</dbReference>
<keyword evidence="9 14" id="KW-0175">Coiled coil</keyword>
<dbReference type="Pfam" id="PF12775">
    <property type="entry name" value="AAA_7"/>
    <property type="match status" value="1"/>
</dbReference>
<dbReference type="InterPro" id="IPR035706">
    <property type="entry name" value="AAA_9"/>
</dbReference>
<evidence type="ECO:0000256" key="5">
    <source>
        <dbReference type="ARBA" id="ARBA00022737"/>
    </source>
</evidence>
<keyword evidence="8" id="KW-0243">Dynein</keyword>
<dbReference type="InterPro" id="IPR024317">
    <property type="entry name" value="Dynein_heavy_chain_D4_dom"/>
</dbReference>
<keyword evidence="18" id="KW-1185">Reference proteome</keyword>
<dbReference type="GO" id="GO:0051959">
    <property type="term" value="F:dynein light intermediate chain binding"/>
    <property type="evidence" value="ECO:0007669"/>
    <property type="project" value="InterPro"/>
</dbReference>
<evidence type="ECO:0000256" key="8">
    <source>
        <dbReference type="ARBA" id="ARBA00023017"/>
    </source>
</evidence>
<dbReference type="InterPro" id="IPR024743">
    <property type="entry name" value="Dynein_HC_stalk"/>
</dbReference>
<dbReference type="EMBL" id="AUWU02000006">
    <property type="protein sequence ID" value="KAH0571585.1"/>
    <property type="molecule type" value="Genomic_DNA"/>
</dbReference>
<keyword evidence="13" id="KW-0966">Cell projection</keyword>
<evidence type="ECO:0000256" key="2">
    <source>
        <dbReference type="ARBA" id="ARBA00008887"/>
    </source>
</evidence>
<dbReference type="InterPro" id="IPR026983">
    <property type="entry name" value="DHC"/>
</dbReference>
<dbReference type="FunFam" id="3.20.180.20:FF:000001">
    <property type="entry name" value="Dynein axonemal heavy chain 5"/>
    <property type="match status" value="1"/>
</dbReference>
<dbReference type="Gene3D" id="1.10.472.130">
    <property type="match status" value="1"/>
</dbReference>
<evidence type="ECO:0000256" key="4">
    <source>
        <dbReference type="ARBA" id="ARBA00022701"/>
    </source>
</evidence>
<dbReference type="InterPro" id="IPR042222">
    <property type="entry name" value="Dynein_2_N"/>
</dbReference>
<dbReference type="InterPro" id="IPR041228">
    <property type="entry name" value="Dynein_C"/>
</dbReference>
<dbReference type="Gene3D" id="6.10.140.1060">
    <property type="match status" value="1"/>
</dbReference>
<evidence type="ECO:0000256" key="11">
    <source>
        <dbReference type="ARBA" id="ARBA00023175"/>
    </source>
</evidence>
<reference evidence="17" key="2">
    <citation type="submission" date="2020-12" db="EMBL/GenBank/DDBJ databases">
        <title>New Spironucleus salmonicida genome in near-complete chromosomes.</title>
        <authorList>
            <person name="Xu F."/>
            <person name="Kurt Z."/>
            <person name="Jimenez-Gonzalez A."/>
            <person name="Astvaldsson A."/>
            <person name="Andersson J.O."/>
            <person name="Svard S.G."/>
        </authorList>
    </citation>
    <scope>NUCLEOTIDE SEQUENCE</scope>
    <source>
        <strain evidence="17">ATCC 50377</strain>
    </source>
</reference>
<comment type="similarity">
    <text evidence="2">Belongs to the dynein heavy chain family.</text>
</comment>
<accession>V6LUK7</accession>
<evidence type="ECO:0000256" key="14">
    <source>
        <dbReference type="SAM" id="Coils"/>
    </source>
</evidence>
<name>V6LUK7_9EUKA</name>
<dbReference type="FunFam" id="3.10.490.20:FF:000009">
    <property type="entry name" value="Dynein heavy chain 4"/>
    <property type="match status" value="1"/>
</dbReference>
<dbReference type="Gene3D" id="1.20.58.1120">
    <property type="match status" value="1"/>
</dbReference>
<dbReference type="FunFam" id="3.40.50.300:FF:000063">
    <property type="entry name" value="dynein heavy chain 6, axonemal"/>
    <property type="match status" value="1"/>
</dbReference>
<feature type="coiled-coil region" evidence="14">
    <location>
        <begin position="3605"/>
        <end position="3663"/>
    </location>
</feature>
<evidence type="ECO:0000259" key="15">
    <source>
        <dbReference type="SMART" id="SM00382"/>
    </source>
</evidence>
<comment type="subcellular location">
    <subcellularLocation>
        <location evidence="1">Cytoplasm</location>
        <location evidence="1">Cytoskeleton</location>
        <location evidence="1">Cilium axoneme</location>
    </subcellularLocation>
</comment>
<evidence type="ECO:0000313" key="18">
    <source>
        <dbReference type="Proteomes" id="UP000018208"/>
    </source>
</evidence>
<dbReference type="SUPFAM" id="SSF52540">
    <property type="entry name" value="P-loop containing nucleoside triphosphate hydrolases"/>
    <property type="match status" value="4"/>
</dbReference>
<dbReference type="Gene3D" id="1.20.140.100">
    <property type="entry name" value="Dynein heavy chain, N-terminal domain 2"/>
    <property type="match status" value="1"/>
</dbReference>
<dbReference type="CDD" id="cd00009">
    <property type="entry name" value="AAA"/>
    <property type="match status" value="1"/>
</dbReference>
<evidence type="ECO:0000256" key="9">
    <source>
        <dbReference type="ARBA" id="ARBA00023054"/>
    </source>
</evidence>
<dbReference type="Pfam" id="PF12781">
    <property type="entry name" value="AAA_9"/>
    <property type="match status" value="1"/>
</dbReference>
<dbReference type="SMART" id="SM00382">
    <property type="entry name" value="AAA"/>
    <property type="match status" value="2"/>
</dbReference>
<dbReference type="Gene3D" id="1.20.920.20">
    <property type="match status" value="1"/>
</dbReference>
<keyword evidence="5" id="KW-0677">Repeat</keyword>
<dbReference type="InterPro" id="IPR042228">
    <property type="entry name" value="Dynein_linker_3"/>
</dbReference>
<dbReference type="GO" id="GO:0005524">
    <property type="term" value="F:ATP binding"/>
    <property type="evidence" value="ECO:0007669"/>
    <property type="project" value="UniProtKB-KW"/>
</dbReference>
<proteinExistence type="inferred from homology"/>
<evidence type="ECO:0000256" key="3">
    <source>
        <dbReference type="ARBA" id="ARBA00022490"/>
    </source>
</evidence>
<keyword evidence="11" id="KW-0505">Motor protein</keyword>
<evidence type="ECO:0000256" key="6">
    <source>
        <dbReference type="ARBA" id="ARBA00022741"/>
    </source>
</evidence>
<feature type="coiled-coil region" evidence="14">
    <location>
        <begin position="1161"/>
        <end position="1196"/>
    </location>
</feature>
<dbReference type="InterPro" id="IPR041466">
    <property type="entry name" value="Dynein_AAA5_ext"/>
</dbReference>
<dbReference type="GO" id="GO:0005930">
    <property type="term" value="C:axoneme"/>
    <property type="evidence" value="ECO:0007669"/>
    <property type="project" value="UniProtKB-SubCell"/>
</dbReference>
<keyword evidence="7" id="KW-0067">ATP-binding</keyword>
<dbReference type="PANTHER" id="PTHR45703">
    <property type="entry name" value="DYNEIN HEAVY CHAIN"/>
    <property type="match status" value="1"/>
</dbReference>
<dbReference type="Gene3D" id="3.10.490.20">
    <property type="match status" value="1"/>
</dbReference>
<dbReference type="VEuPathDB" id="GiardiaDB:SS50377_25774"/>
<dbReference type="InterPro" id="IPR054354">
    <property type="entry name" value="DYNC2H1-like_lid"/>
</dbReference>
<dbReference type="Gene3D" id="1.10.8.720">
    <property type="entry name" value="Region D6 of dynein motor"/>
    <property type="match status" value="1"/>
</dbReference>
<dbReference type="Gene3D" id="3.40.50.300">
    <property type="entry name" value="P-loop containing nucleotide triphosphate hydrolases"/>
    <property type="match status" value="5"/>
</dbReference>
<dbReference type="InterPro" id="IPR042219">
    <property type="entry name" value="AAA_lid_11_sf"/>
</dbReference>
<organism evidence="16">
    <name type="scientific">Spironucleus salmonicida</name>
    <dbReference type="NCBI Taxonomy" id="348837"/>
    <lineage>
        <taxon>Eukaryota</taxon>
        <taxon>Metamonada</taxon>
        <taxon>Diplomonadida</taxon>
        <taxon>Hexamitidae</taxon>
        <taxon>Hexamitinae</taxon>
        <taxon>Spironucleus</taxon>
    </lineage>
</organism>
<feature type="coiled-coil region" evidence="14">
    <location>
        <begin position="3830"/>
        <end position="3881"/>
    </location>
</feature>
<dbReference type="InterPro" id="IPR003593">
    <property type="entry name" value="AAA+_ATPase"/>
</dbReference>
<reference evidence="16 17" key="1">
    <citation type="journal article" date="2014" name="PLoS Genet.">
        <title>The Genome of Spironucleus salmonicida Highlights a Fish Pathogen Adapted to Fluctuating Environments.</title>
        <authorList>
            <person name="Xu F."/>
            <person name="Jerlstrom-Hultqvist J."/>
            <person name="Einarsson E."/>
            <person name="Astvaldsson A."/>
            <person name="Svard S.G."/>
            <person name="Andersson J.O."/>
        </authorList>
    </citation>
    <scope>NUCLEOTIDE SEQUENCE</scope>
    <source>
        <strain evidence="17">ATCC 50377</strain>
    </source>
</reference>
<dbReference type="Pfam" id="PF03028">
    <property type="entry name" value="Dynein_heavy"/>
    <property type="match status" value="1"/>
</dbReference>
<dbReference type="Pfam" id="PF12780">
    <property type="entry name" value="AAA_8"/>
    <property type="match status" value="1"/>
</dbReference>
<evidence type="ECO:0000256" key="10">
    <source>
        <dbReference type="ARBA" id="ARBA00023069"/>
    </source>
</evidence>
<evidence type="ECO:0000256" key="13">
    <source>
        <dbReference type="ARBA" id="ARBA00023273"/>
    </source>
</evidence>
<dbReference type="InterPro" id="IPR027417">
    <property type="entry name" value="P-loop_NTPase"/>
</dbReference>
<dbReference type="OrthoDB" id="10251111at2759"/>
<dbReference type="GO" id="GO:0045505">
    <property type="term" value="F:dynein intermediate chain binding"/>
    <property type="evidence" value="ECO:0007669"/>
    <property type="project" value="InterPro"/>
</dbReference>
<keyword evidence="10" id="KW-0969">Cilium</keyword>
<dbReference type="GO" id="GO:0007018">
    <property type="term" value="P:microtubule-based movement"/>
    <property type="evidence" value="ECO:0007669"/>
    <property type="project" value="InterPro"/>
</dbReference>
<keyword evidence="12" id="KW-0206">Cytoskeleton</keyword>
<dbReference type="Pfam" id="PF17852">
    <property type="entry name" value="Dynein_AAA_lid"/>
    <property type="match status" value="1"/>
</dbReference>
<dbReference type="Pfam" id="PF12777">
    <property type="entry name" value="MT"/>
    <property type="match status" value="1"/>
</dbReference>
<dbReference type="Pfam" id="PF12774">
    <property type="entry name" value="AAA_6"/>
    <property type="match status" value="1"/>
</dbReference>
<dbReference type="InterPro" id="IPR035699">
    <property type="entry name" value="AAA_6"/>
</dbReference>
<evidence type="ECO:0000256" key="1">
    <source>
        <dbReference type="ARBA" id="ARBA00004430"/>
    </source>
</evidence>
<sequence length="5090" mass="579584">MNHSTSDATKQQRLLSAHTSKKIKEFNQNDSAPQQTAQILAKKTKQEFVSVKVPGVLQGIADNVPYNKVIHNPLPQTLVTSRLKPTAELPQVYRDGLVEGNNACWRDVSLRGFIPGPITRLSQIHQKEETQNLTLSQIDVNTEDQQQQNGNQIVETNLDVSGRIGQLMRQDINNIRTPKAVKVPEKFYPDKASVNAVIEAIRLFDSENPGYQVDVEMKKVISQIQKDIYNLREHCLTQKDFLATSQGKELQDRIQACRQILLMDMNDGFLNLEDFDATDAYEIHSPEEWFEFHTKQFIFPDGKEILGIPAYSRYLYKDRLALEPCVVTGYNPEHNVWVIQWLQQNTQQFAHEGSICVKLGCELIQKLNNIEHFENNFRIFTTAPALVSDTEKSVKRLNLLFADEDERMWWDRRWQAHYSRRKVESQSKMEIFLDTQFDQAIQIKEYMSDRTKVLDFKITQLLELLSDVAGPTAEIIDNIFHSYVLDNESFYKFFLQKLDEDSYNNVIKLSGQLVQQVTENLIKSNMLAVLEYLRRDPQFNSKLTNLGINPPTFIQRKVFTREIATVAQEFQKNIIFSLLNFAKRRARINTISLSLSNQYKPATDFILSQIQEILILNGLYYFNFAGIIPFLATDQIELIKSGFAGGIMADSESFSIQLSMQNKVEEVKQEDQIIKKGGIKIRVQNEKKAEVAPELDLVGELGAIPFYAHPQIKNLRDLGVVSPGLPLSLEQFTFLADGHRERMTIYLQDLYQRELSSVLAKKLKQNGIDVNCLSSDMEYAVQNVVCAGSDGCDKYSYEKDVEFEQSGLEFSQLSNCNDACFDRPRQRTLVDLEDFCRLINYKFYDTIMHISDKTSEKFMEMLNQFKVTNYISYDECLQRTKNLIKLAKTCELSNIESGKLLKEATTPLFRTCTSTTVDNCILKIFINVEPYIREMRQVSSQDAHYIPPSNQEFFNDIDNFKNITSQLVTEAPKEDNPDQRLTYDHYYAALKSQNAVCLNPCLVNLECSLLPSIDSIHNKILEIYESLLNVSSQIKSINTAFPCLEHRVKNTTLPGPNSVHDPWLGPRYEELNSYLNDTAKGPNALFSILQLIIKRLFFTDKMDYVEIKEDVYDYEAKILPPLDEFNDIDTLENDITNKEDEMLITCKNWDYVFEKKVEKIVIQAEKDIKFKQQNSDEEEEEEIKQEEELIEKEVKIVVNNTNLSLRDLRCFLQCYTAIREFLKQLAPPTQETVKDKSETVCKISFGLYSIDITNVIDILTKRANILRAQVIRIIQQRLVKRSQNIIDDWKLIQEKMNTECKTPGIFAEIKQFLANIHMTIESMRGKQIILDRYMSVCEEFGTQDKDFLRILHQQYSWFSQRASQLIPSGYNKLSEHYRDRLAKTLMSNLPEKIDDRFLTVCVEMYWKAKAQPKEIIAQRDGADIQLLQAFQILSKKKDDERGLLAEQINSYIKQTVEFSQTASLSNNKQSEILFKIQEFQTSLQKKIDQFQVDEKQLALEPTDFSAFQVAIDEFTLFDELWSIVSMYQSFQPVWLSQGDFMNINPEDVTKKTQDWLSNLQKLNKNFTKLGRGAAVFTKAKEKDRPACAADAAIICQDVMQSIDNFMIYIPLIEALRNPGLKPSHWMEVSNFTKTGKQIASDQQFTLQQLLDEGLMEEDKLENVIRISELATRQSMIDQQLLKMLDDWKSIELDMKLFAIDEIPQVTPPGDPPKPPRQQKYYIVKTFDDSISLLDEQFSIIQGLRASVFGKSKEFKTRIDDHDNTLNKLQDIIDEWIKFQRLWLYLQPIFSSEDIKRQLPTETILFTEVCLFWTEITCETFNSKKVWQFSTKDNVTQKFEVNFEKLELVNKKLSSYLQSKRMSFSRFFFLADEELLQILAQTKNVENVQQHIQKCFEGIRKLTFVEKDGQKVITQIVSPEGEAVDLFKEIIPIGDADIWLLEIEQLMKVTVRDLIKKAWVAYVNDVENGPEQILSADPLETLMGPRELWLSQWPAQVVNVLSQMVWTYETQHAIDNDAVLLQLQEQNARIDRLVLWVGCTPETVKQYPDIIYNKGIRTLLTTLLTLWVHNRDIVSQLKQPGVDHNFLFASQLKYYFKENTGDLTVKQVDASLEYQFEYLGNHQRLAITPLTDRCFLTLTSALAKTFGGSPMGPAGTGKSESVKDLAKSLAIGCYIFNCSEGLNEQSISKFFCGLCICGMYSCLDEFNRCRLDVLSVVASQILTIQRAIRSKLKAFTFEGNHIKLVNCCGIFITMNPGYAGRAELPTNLKNLFRPIYMTVPDYTIIAEILLFASGYRQASSLAVKICQTLKLSSEQLSKASHYDFGMRALRSILNAAARLKRLYWMEKEDILCLRAVCDVNVPKFLAADVILYNNIVSDLFMECYEIYMAKQSASSEDIYTCSLDEITMDVDAEHLLKRFIREQTLLLHLNPSEEFMEKVCQLYATMSVRHGLMNVGNTMTGKTTSVKIIAKALTQMHSFLKTKPEWVKEKFTVDAYPHFYPVSTYKINAKAITADELYGNFSEISNEWTDGILCTIMRLCGEEQNDRKLHFIVFDSPVDAIWVENLNTVLDDAKRLCLTSGEVIALPETTTCMFEVQNLEHASPATVSRCGMIYYDQTVIQLPSMFYAVCFEMLPKWFLELDINLQSSWPVVNVKKNVPIIQGYQDLSVVSKSQPDNNIILNSHQSMKMTVIERLTNLFNWLFIPIHNYVTKNSKTIVFQTAHTMIYNLVRILSSYIKSYSEPQCDITITDNEAIELRNTLPPLGDIGSFVDSSFIFAFTWSVGASGDFKGRQCFSQILRHLFYDIPQLLISNGANANYDFTMPEGKSFSNSSIKMTKSSKDGIELRGSELADIYKRLIQEDITIWRTTINIPFTEELKTKGDLIKYPHDVCIQVIEDKNSNKERVRGLQTPFDVAKGLTLEWVPWKHSKYQIPEPELNNIAFYSDTIIPTQDVVSLNALISFLCSQQVPILLAGPSGSGKTSLARLLMTQDYYTVKCCLTAKTSTTQFRSIVDSKLEKVRKGVYSLSKIKQSIFFVDDAHMPQKETYDAQPPLEVVRELLEEKGWYDIEQGIFKKITNTTTIMSATTTGELLDLLPSRLMHHVALISVPESSDDAFSKIFTRLIQPFVGHLPSSLSSIIDNIVSSTILLYRKVRDQFKPTPAHMHYLFGPRDLSKVFQGLLLTMKNTIMDDNTFKQYFSSQQNVVGVWVNECLRIFSDRLINDEDNRLFVELLQESWNQAGLVNTPLERILPESVFDSTTNLIEMNFSISLMELVDKKSQEDAQLQQDQQQKEAYTQIPYQFTNINDQDQRVASTGYFENAIQIFNKGMKFYDANEKLDLILFKYALTHLMRITRILQSDRGHGLMIGMPSSGKRSLTRLAAAALADFYVNSDDVISESGIPLSKSAVLKLFEPNGKGDFLDKIRQAVKVSGVQAKPCLLMIQEALADNFGLECINFLISLGEIPNLFSSDDLTEINKDLAEQFKGASKPEMYASMADRVIRNLHIVISVTPGSSALDSIVTYFPSLLGSLTVNWFTPWEEDTLSSIAQYYLKNETDCQKISQILVQIHRDTERIVLNKYPTLCTSPATFLSLISNFLSLKEVVIQRYQAQLNRYANGVQCLKDTELSVVGLRQEQTAQQPILQKAQQDVSVLAKQIDEKRKEMSAVKEVLSSEEQVAMKAKSEADVLAASCQEDLDRAQPLIDRATKALSLLKSGDVNEVRSFAQPSKGVRLLGEVLCIIRETKINTAPDADNWAIAKKVLMANGFLNILKSMTDLTAPVAQKLGKYIQNPEFIPKEVAKASAAAAGICEWIHALYEYYVVMIDVKPKQAKLAEALAQAKQMTDALEEKQKLLRNAEAQLEVLEAEAQKASEELSRLSVEYEKCCSRLKRAEGLISGLSGEQVRWNQEVIKIQEQINQITPTTIVATAYCACLGGMEFADRDQLSTKWIEVIIQEFMSGADDKQIQEIMNFKLQLFVSDQPTISKWLSNGLSKDSFSLTSASIAFMAKKVPLLIDPQQTGKKWASITLVHKESTVTIARYTDQNLHKQIETALRCGYSLIIEGIGNEEWIRNDPKMKSAILAHNLLLANIKQVSVTVKFGETEITVPNTFRLCLITTFDIAIPSDVFGDFSIVTFKATREALMDLLISVAVECENPEAENSRKQLQSSIAESQSELLELETNLLNILSSGSDSGSSLLDNVNLMNALNNTQSRSQEISRKMVKAAQKTAEIEEARQVYSNLSSQAATLFFVVLRLTNLDSMYENSLQNYIKSFVRTINENLENEAEDRLVSIFNQFAIRIYSTVSRGLFVSHKLTFSLDIAISLDLNNGVLTQQQFDIIMAAFSGNIAQYEKKENPENKYRDLGVPDVDWKIFATVCSTNLLIDLNLESADIYIQLLKDNPQASIISSLSYMVFCSCIKSRDIIFATKKFITERIGPQFVLTESPQLTDIVAESINTVPTLILLSADSDPSNKIMQLGDQNNVFCHSVSIGKGQGPIAEKAITEAIIQGQWVLLGNTHLAGTWLTKLESICESISDNSYDPDNSGKIIQIHQNFRLFLTTMPFDGFPSSIIKAATKVSAEAPMGIKNNFGRLFNTLTEDQLSILPENFDKKDSEEQQVCQILNQNYRRLLWNLSIFFSAVLERRRFGAIGFSTGYDWADPDFLISQMQLSTLFKDLIAQKLDVIHHHMENTISALKFLISSINAGGRVADSKDQLIVNSMMDAYYHSDLKKLGDVVEKDYGFQNIQKQEGLTMLDTVITSGYSRFSDLDIPELFGLDNNASILLSQNTGKQLLLSVLSIYASSSSSSSSSSSTSQTDVEYQQLQTIIEELPQPFDQTEIDEKYPTSYLESMNTVLTQECARYNKLIALIRFSSQQTQHVLKGLILKTQQTNNVLNAMRLNKVPAFWEKAAWPSLKSLSTWMTDLTARVNFIRNWVETGVQKTVWFSGFSYPQAFITGTLQNFARRQKIPIDQLVLDFEIFDILPEIPEGCQIITGMFLQGGRLINKKLVDAESGQLFVEVPFIMLKPCKISELNVGNRYRCPSYRTTARKGVLTTTGHSSNYILDIYLHCEGDIGKWVRRGAALFQQSD</sequence>
<dbReference type="GO" id="GO:0005874">
    <property type="term" value="C:microtubule"/>
    <property type="evidence" value="ECO:0007669"/>
    <property type="project" value="UniProtKB-KW"/>
</dbReference>
<dbReference type="Pfam" id="PF18198">
    <property type="entry name" value="AAA_lid_11"/>
    <property type="match status" value="1"/>
</dbReference>
<dbReference type="Gene3D" id="3.20.180.20">
    <property type="entry name" value="Dynein heavy chain, N-terminal domain 2"/>
    <property type="match status" value="1"/>
</dbReference>
<protein>
    <submittedName>
        <fullName evidence="16">Dynein heavy chain</fullName>
    </submittedName>
</protein>
<keyword evidence="6" id="KW-0547">Nucleotide-binding</keyword>
<dbReference type="GO" id="GO:0030286">
    <property type="term" value="C:dynein complex"/>
    <property type="evidence" value="ECO:0007669"/>
    <property type="project" value="UniProtKB-KW"/>
</dbReference>